<name>A0A1A9WYT7_9MUSC</name>
<dbReference type="EnsemblMetazoa" id="GBRI037611-RA">
    <property type="protein sequence ID" value="GBRI037611-PA"/>
    <property type="gene ID" value="GBRI037611"/>
</dbReference>
<dbReference type="Proteomes" id="UP000091820">
    <property type="component" value="Unassembled WGS sequence"/>
</dbReference>
<evidence type="ECO:0000313" key="2">
    <source>
        <dbReference type="EnsemblMetazoa" id="GBRI037611-PA"/>
    </source>
</evidence>
<keyword evidence="1" id="KW-0472">Membrane</keyword>
<evidence type="ECO:0000256" key="1">
    <source>
        <dbReference type="SAM" id="Phobius"/>
    </source>
</evidence>
<protein>
    <submittedName>
        <fullName evidence="2">Uncharacterized protein</fullName>
    </submittedName>
</protein>
<keyword evidence="1" id="KW-1133">Transmembrane helix</keyword>
<keyword evidence="1" id="KW-0812">Transmembrane</keyword>
<feature type="transmembrane region" description="Helical" evidence="1">
    <location>
        <begin position="139"/>
        <end position="162"/>
    </location>
</feature>
<dbReference type="VEuPathDB" id="VectorBase:GBRI037611"/>
<reference evidence="3" key="1">
    <citation type="submission" date="2014-03" db="EMBL/GenBank/DDBJ databases">
        <authorList>
            <person name="Aksoy S."/>
            <person name="Warren W."/>
            <person name="Wilson R.K."/>
        </authorList>
    </citation>
    <scope>NUCLEOTIDE SEQUENCE [LARGE SCALE GENOMIC DNA]</scope>
    <source>
        <strain evidence="3">IAEA</strain>
    </source>
</reference>
<feature type="transmembrane region" description="Helical" evidence="1">
    <location>
        <begin position="5"/>
        <end position="26"/>
    </location>
</feature>
<dbReference type="AlphaFoldDB" id="A0A1A9WYT7"/>
<keyword evidence="3" id="KW-1185">Reference proteome</keyword>
<sequence length="193" mass="20687">MLRELFAVVSFVSSSAIVWFSVFKAFTEVSKLLIGIGGGGTGGGVGVRLLPLIVLHSLQLFLFKWETEFRSTRSLFNLVIDSLAVVNGRAGVGGGSTFFPRPYPIITCSLLFVRSNETVSDVPVVGFDSFGNNCTSLPILCAIVLLAVTSSLLFVSSIAVFATATTTLSALTECDSHESLENFQKEDRNIGNH</sequence>
<reference evidence="2" key="2">
    <citation type="submission" date="2020-05" db="UniProtKB">
        <authorList>
            <consortium name="EnsemblMetazoa"/>
        </authorList>
    </citation>
    <scope>IDENTIFICATION</scope>
    <source>
        <strain evidence="2">IAEA</strain>
    </source>
</reference>
<accession>A0A1A9WYT7</accession>
<proteinExistence type="predicted"/>
<organism evidence="2 3">
    <name type="scientific">Glossina brevipalpis</name>
    <dbReference type="NCBI Taxonomy" id="37001"/>
    <lineage>
        <taxon>Eukaryota</taxon>
        <taxon>Metazoa</taxon>
        <taxon>Ecdysozoa</taxon>
        <taxon>Arthropoda</taxon>
        <taxon>Hexapoda</taxon>
        <taxon>Insecta</taxon>
        <taxon>Pterygota</taxon>
        <taxon>Neoptera</taxon>
        <taxon>Endopterygota</taxon>
        <taxon>Diptera</taxon>
        <taxon>Brachycera</taxon>
        <taxon>Muscomorpha</taxon>
        <taxon>Hippoboscoidea</taxon>
        <taxon>Glossinidae</taxon>
        <taxon>Glossina</taxon>
    </lineage>
</organism>
<evidence type="ECO:0000313" key="3">
    <source>
        <dbReference type="Proteomes" id="UP000091820"/>
    </source>
</evidence>